<evidence type="ECO:0000313" key="4">
    <source>
        <dbReference type="Proteomes" id="UP000032749"/>
    </source>
</evidence>
<organism evidence="3 4">
    <name type="scientific">Oleispira antarctica RB-8</name>
    <dbReference type="NCBI Taxonomy" id="698738"/>
    <lineage>
        <taxon>Bacteria</taxon>
        <taxon>Pseudomonadati</taxon>
        <taxon>Pseudomonadota</taxon>
        <taxon>Gammaproteobacteria</taxon>
        <taxon>Oceanospirillales</taxon>
        <taxon>Oceanospirillaceae</taxon>
        <taxon>Oleispira</taxon>
    </lineage>
</organism>
<dbReference type="PIRSF" id="PIRSF015921">
    <property type="entry name" value="FA_sphinglp_des"/>
    <property type="match status" value="1"/>
</dbReference>
<dbReference type="Proteomes" id="UP000032749">
    <property type="component" value="Chromosome"/>
</dbReference>
<keyword evidence="1" id="KW-0812">Transmembrane</keyword>
<sequence length="354" mass="40969">MNNLSHNNAQRSLQTALGEAVNGYFQQNNLAKTGNATLYRKAVIILFIHISSYACFFILSEPFTWLAWAFHGFTTALIGFNIMHDGAHGSFSKNKTLNNITAHTFNMIGSNAFYWKQKHNLNHHPYTNVAAADEDIEAFGLLRMSPDKPRYWFHRWQHIYVWALYPLTSLFWFFVLDFVAYFKQKISEQEFSQKYQTKDSVIFWLSKAFYITLYLLTPSYFLGWETVIIGFLCLHAVMGFLFAVVFQLAHVVDKTEFPQPDKQGNLPYEWAAHQLATTADFAPTSKFTTWCVGGLNFQVEHHLFPRVSHIHYPELHKIVRNVCADKGVQHREYSSVWKALVGHVNHLRNMGRAA</sequence>
<dbReference type="CDD" id="cd03506">
    <property type="entry name" value="Delta6-FADS-like"/>
    <property type="match status" value="1"/>
</dbReference>
<evidence type="ECO:0000256" key="1">
    <source>
        <dbReference type="SAM" id="Phobius"/>
    </source>
</evidence>
<dbReference type="InterPro" id="IPR012171">
    <property type="entry name" value="Fatty_acid_desaturase"/>
</dbReference>
<evidence type="ECO:0000313" key="3">
    <source>
        <dbReference type="EMBL" id="CCK76926.1"/>
    </source>
</evidence>
<evidence type="ECO:0000259" key="2">
    <source>
        <dbReference type="Pfam" id="PF00487"/>
    </source>
</evidence>
<dbReference type="KEGG" id="oai:OLEAN_C27500"/>
<dbReference type="InterPro" id="IPR005804">
    <property type="entry name" value="FA_desaturase_dom"/>
</dbReference>
<feature type="domain" description="Fatty acid desaturase" evidence="2">
    <location>
        <begin position="64"/>
        <end position="333"/>
    </location>
</feature>
<keyword evidence="1" id="KW-0472">Membrane</keyword>
<protein>
    <submittedName>
        <fullName evidence="3">Putative linoleoyl-CoA desaturase</fullName>
        <ecNumber evidence="3">1.14.19.3</ecNumber>
    </submittedName>
</protein>
<dbReference type="OrthoDB" id="104711at2"/>
<dbReference type="EMBL" id="FO203512">
    <property type="protein sequence ID" value="CCK76926.1"/>
    <property type="molecule type" value="Genomic_DNA"/>
</dbReference>
<gene>
    <name evidence="3" type="ORF">OLEAN_C27500</name>
</gene>
<name>R4YP77_OLEAN</name>
<dbReference type="HOGENOM" id="CLU_030320_0_0_6"/>
<keyword evidence="3" id="KW-0560">Oxidoreductase</keyword>
<dbReference type="Pfam" id="PF00487">
    <property type="entry name" value="FA_desaturase"/>
    <property type="match status" value="1"/>
</dbReference>
<dbReference type="PATRIC" id="fig|698738.3.peg.2851"/>
<proteinExistence type="predicted"/>
<keyword evidence="4" id="KW-1185">Reference proteome</keyword>
<reference evidence="3 4" key="1">
    <citation type="journal article" date="2013" name="Nat. Commun.">
        <title>Genome sequence and functional genomic analysis of the oil-degrading bacterium Oleispira antarctica.</title>
        <authorList>
            <person name="Kube M."/>
            <person name="Chernikova T.N."/>
            <person name="Al-Ramahi Y."/>
            <person name="Beloqui A."/>
            <person name="Lopez-Cortez N."/>
            <person name="Guazzaroni M.E."/>
            <person name="Heipieper H.J."/>
            <person name="Klages S."/>
            <person name="Kotsyurbenko O.R."/>
            <person name="Langer I."/>
            <person name="Nechitaylo T.Y."/>
            <person name="Lunsdorf H."/>
            <person name="Fernandez M."/>
            <person name="Juarez S."/>
            <person name="Ciordia S."/>
            <person name="Singer A."/>
            <person name="Kagan O."/>
            <person name="Egorova O."/>
            <person name="Petit P.A."/>
            <person name="Stogios P."/>
            <person name="Kim Y."/>
            <person name="Tchigvintsev A."/>
            <person name="Flick R."/>
            <person name="Denaro R."/>
            <person name="Genovese M."/>
            <person name="Albar J.P."/>
            <person name="Reva O.N."/>
            <person name="Martinez-Gomariz M."/>
            <person name="Tran H."/>
            <person name="Ferrer M."/>
            <person name="Savchenko A."/>
            <person name="Yakunin A.F."/>
            <person name="Yakimov M.M."/>
            <person name="Golyshina O.V."/>
            <person name="Reinhardt R."/>
            <person name="Golyshin P.N."/>
        </authorList>
    </citation>
    <scope>NUCLEOTIDE SEQUENCE [LARGE SCALE GENOMIC DNA]</scope>
</reference>
<feature type="transmembrane region" description="Helical" evidence="1">
    <location>
        <begin position="227"/>
        <end position="249"/>
    </location>
</feature>
<dbReference type="AlphaFoldDB" id="R4YP77"/>
<dbReference type="GO" id="GO:0016020">
    <property type="term" value="C:membrane"/>
    <property type="evidence" value="ECO:0007669"/>
    <property type="project" value="TreeGrafter"/>
</dbReference>
<dbReference type="EC" id="1.14.19.3" evidence="3"/>
<feature type="transmembrane region" description="Helical" evidence="1">
    <location>
        <begin position="42"/>
        <end position="59"/>
    </location>
</feature>
<dbReference type="GO" id="GO:0016213">
    <property type="term" value="F:acyl-CoA 6-desaturase activity"/>
    <property type="evidence" value="ECO:0007669"/>
    <property type="project" value="UniProtKB-EC"/>
</dbReference>
<feature type="transmembrane region" description="Helical" evidence="1">
    <location>
        <begin position="201"/>
        <end position="221"/>
    </location>
</feature>
<dbReference type="PANTHER" id="PTHR19353">
    <property type="entry name" value="FATTY ACID DESATURASE 2"/>
    <property type="match status" value="1"/>
</dbReference>
<accession>R4YP77</accession>
<keyword evidence="1" id="KW-1133">Transmembrane helix</keyword>
<dbReference type="GO" id="GO:0008610">
    <property type="term" value="P:lipid biosynthetic process"/>
    <property type="evidence" value="ECO:0007669"/>
    <property type="project" value="UniProtKB-ARBA"/>
</dbReference>
<dbReference type="STRING" id="698738.OLEAN_C27500"/>
<dbReference type="PANTHER" id="PTHR19353:SF19">
    <property type="entry name" value="DELTA(5) FATTY ACID DESATURASE C-RELATED"/>
    <property type="match status" value="1"/>
</dbReference>
<feature type="transmembrane region" description="Helical" evidence="1">
    <location>
        <begin position="159"/>
        <end position="180"/>
    </location>
</feature>